<accession>A0A383DTA1</accession>
<evidence type="ECO:0000313" key="2">
    <source>
        <dbReference type="EMBL" id="SVE47756.1"/>
    </source>
</evidence>
<dbReference type="Pfam" id="PF16254">
    <property type="entry name" value="DUF4910"/>
    <property type="match status" value="1"/>
</dbReference>
<gene>
    <name evidence="2" type="ORF">METZ01_LOCUS500610</name>
</gene>
<dbReference type="InterPro" id="IPR032589">
    <property type="entry name" value="DUF4910"/>
</dbReference>
<proteinExistence type="predicted"/>
<protein>
    <recommendedName>
        <fullName evidence="1">DUF4910 domain-containing protein</fullName>
    </recommendedName>
</protein>
<dbReference type="EMBL" id="UINC01220021">
    <property type="protein sequence ID" value="SVE47756.1"/>
    <property type="molecule type" value="Genomic_DNA"/>
</dbReference>
<organism evidence="2">
    <name type="scientific">marine metagenome</name>
    <dbReference type="NCBI Taxonomy" id="408172"/>
    <lineage>
        <taxon>unclassified sequences</taxon>
        <taxon>metagenomes</taxon>
        <taxon>ecological metagenomes</taxon>
    </lineage>
</organism>
<name>A0A383DTA1_9ZZZZ</name>
<feature type="domain" description="DUF4910" evidence="1">
    <location>
        <begin position="20"/>
        <end position="66"/>
    </location>
</feature>
<feature type="non-terminal residue" evidence="2">
    <location>
        <position position="66"/>
    </location>
</feature>
<dbReference type="Gene3D" id="3.40.630.10">
    <property type="entry name" value="Zn peptidases"/>
    <property type="match status" value="1"/>
</dbReference>
<reference evidence="2" key="1">
    <citation type="submission" date="2018-05" db="EMBL/GenBank/DDBJ databases">
        <authorList>
            <person name="Lanie J.A."/>
            <person name="Ng W.-L."/>
            <person name="Kazmierczak K.M."/>
            <person name="Andrzejewski T.M."/>
            <person name="Davidsen T.M."/>
            <person name="Wayne K.J."/>
            <person name="Tettelin H."/>
            <person name="Glass J.I."/>
            <person name="Rusch D."/>
            <person name="Podicherti R."/>
            <person name="Tsui H.-C.T."/>
            <person name="Winkler M.E."/>
        </authorList>
    </citation>
    <scope>NUCLEOTIDE SEQUENCE</scope>
</reference>
<dbReference type="AlphaFoldDB" id="A0A383DTA1"/>
<evidence type="ECO:0000259" key="1">
    <source>
        <dbReference type="Pfam" id="PF16254"/>
    </source>
</evidence>
<sequence>MKKQQYISVKGDLKTQNELFSLMENLFPICRSITGNGLRKTLKILQKQIDLKIIEVRTGTKVFDWK</sequence>